<proteinExistence type="inferred from homology"/>
<dbReference type="InterPro" id="IPR006097">
    <property type="entry name" value="Glu/Leu/Phe/Val/Trp_DH_dimer"/>
</dbReference>
<feature type="domain" description="Glutamate/phenylalanine/leucine/valine/L-tryptophan dehydrogenase C-terminal" evidence="6">
    <location>
        <begin position="226"/>
        <end position="458"/>
    </location>
</feature>
<dbReference type="SMART" id="SM00839">
    <property type="entry name" value="ELFV_dehydrog"/>
    <property type="match status" value="1"/>
</dbReference>
<accession>A0ABS2NUZ5</accession>
<dbReference type="InterPro" id="IPR046346">
    <property type="entry name" value="Aminoacid_DH-like_N_sf"/>
</dbReference>
<dbReference type="InterPro" id="IPR006095">
    <property type="entry name" value="Glu/Leu/Phe/Val/Trp_DH"/>
</dbReference>
<comment type="similarity">
    <text evidence="1 4 5">Belongs to the Glu/Leu/Phe/Val dehydrogenases family.</text>
</comment>
<evidence type="ECO:0000313" key="8">
    <source>
        <dbReference type="Proteomes" id="UP000737402"/>
    </source>
</evidence>
<dbReference type="Pfam" id="PF00208">
    <property type="entry name" value="ELFV_dehydrog"/>
    <property type="match status" value="1"/>
</dbReference>
<dbReference type="InterPro" id="IPR033922">
    <property type="entry name" value="NAD_bind_Glu_DH"/>
</dbReference>
<dbReference type="SUPFAM" id="SSF53223">
    <property type="entry name" value="Aminoacid dehydrogenase-like, N-terminal domain"/>
    <property type="match status" value="1"/>
</dbReference>
<dbReference type="RefSeq" id="WP_204412750.1">
    <property type="nucleotide sequence ID" value="NZ_JAFBED010000001.1"/>
</dbReference>
<dbReference type="Proteomes" id="UP000737402">
    <property type="component" value="Unassembled WGS sequence"/>
</dbReference>
<reference evidence="7 8" key="1">
    <citation type="submission" date="2021-01" db="EMBL/GenBank/DDBJ databases">
        <title>Genomic Encyclopedia of Type Strains, Phase IV (KMG-IV): sequencing the most valuable type-strain genomes for metagenomic binning, comparative biology and taxonomic classification.</title>
        <authorList>
            <person name="Goeker M."/>
        </authorList>
    </citation>
    <scope>NUCLEOTIDE SEQUENCE [LARGE SCALE GENOMIC DNA]</scope>
    <source>
        <strain evidence="7 8">DSM 25879</strain>
    </source>
</reference>
<name>A0ABS2NUZ5_9BACI</name>
<gene>
    <name evidence="7" type="ORF">JOC95_000311</name>
</gene>
<dbReference type="CDD" id="cd01076">
    <property type="entry name" value="NAD_bind_1_Glu_DH"/>
    <property type="match status" value="1"/>
</dbReference>
<dbReference type="SUPFAM" id="SSF51735">
    <property type="entry name" value="NAD(P)-binding Rossmann-fold domains"/>
    <property type="match status" value="1"/>
</dbReference>
<dbReference type="Gene3D" id="3.40.50.10860">
    <property type="entry name" value="Leucine Dehydrogenase, chain A, domain 1"/>
    <property type="match status" value="1"/>
</dbReference>
<protein>
    <recommendedName>
        <fullName evidence="2 4">Glutamate dehydrogenase</fullName>
    </recommendedName>
</protein>
<dbReference type="PROSITE" id="PS00074">
    <property type="entry name" value="GLFV_DEHYDROGENASE"/>
    <property type="match status" value="1"/>
</dbReference>
<sequence>MSNQTRQIVQDSLNALLKDSAFLPELKEEARETAFTSLGAILSTPNHVHKSFLRIALENGSVVRIPAFRVQHNNALGPYKGGIRFHESVNEDEVINLASLMTLKNALHDVPYGGGKGGIILDPRSFTEKDLHLICKKYVQYFSDIIGPDKDIPAPDVGSGEREMDWMMAEYKSIRPGQPYKGSFTGKSVVNGGSLGRREATGKGVYFTFRYMLHDFMRDQRKFLSGASNDNIFAKAALQYENRPLKIAVQGFGNVGSVAALEAYQCQYLENKVVAVSDRNVTLFNSDGLDIPALVRFSSLYKGDLPTTDEQLMEAGVKAEIQDRSKVLYLDVDVLILAALEDQIHLDNMDKIKAGIIVEGANAPVTSEADQYLSDKGVIIVPDILANAGGVIVSYFEWMQGRETQFYSESEVYELLYKKMKTTMDTILPAFFGDPFPLRQNCYIHSVMKLSTVLFRQGKLY</sequence>
<dbReference type="Pfam" id="PF02812">
    <property type="entry name" value="ELFV_dehydrog_N"/>
    <property type="match status" value="1"/>
</dbReference>
<dbReference type="InterPro" id="IPR036291">
    <property type="entry name" value="NAD(P)-bd_dom_sf"/>
</dbReference>
<dbReference type="InterPro" id="IPR014362">
    <property type="entry name" value="Glu_DH"/>
</dbReference>
<dbReference type="PIRSF" id="PIRSF000185">
    <property type="entry name" value="Glu_DH"/>
    <property type="match status" value="1"/>
</dbReference>
<dbReference type="Gene3D" id="3.40.50.720">
    <property type="entry name" value="NAD(P)-binding Rossmann-like Domain"/>
    <property type="match status" value="1"/>
</dbReference>
<dbReference type="PANTHER" id="PTHR11606">
    <property type="entry name" value="GLUTAMATE DEHYDROGENASE"/>
    <property type="match status" value="1"/>
</dbReference>
<evidence type="ECO:0000256" key="2">
    <source>
        <dbReference type="ARBA" id="ARBA00012896"/>
    </source>
</evidence>
<dbReference type="InterPro" id="IPR033524">
    <property type="entry name" value="Glu/Leu/Phe/Val_DH_AS"/>
</dbReference>
<evidence type="ECO:0000259" key="6">
    <source>
        <dbReference type="SMART" id="SM00839"/>
    </source>
</evidence>
<comment type="caution">
    <text evidence="7">The sequence shown here is derived from an EMBL/GenBank/DDBJ whole genome shotgun (WGS) entry which is preliminary data.</text>
</comment>
<evidence type="ECO:0000256" key="3">
    <source>
        <dbReference type="ARBA" id="ARBA00023002"/>
    </source>
</evidence>
<evidence type="ECO:0000256" key="1">
    <source>
        <dbReference type="ARBA" id="ARBA00006382"/>
    </source>
</evidence>
<dbReference type="InterPro" id="IPR006096">
    <property type="entry name" value="Glu/Leu/Phe/Val/Trp_DH_C"/>
</dbReference>
<keyword evidence="8" id="KW-1185">Reference proteome</keyword>
<evidence type="ECO:0000313" key="7">
    <source>
        <dbReference type="EMBL" id="MBM7618469.1"/>
    </source>
</evidence>
<dbReference type="PRINTS" id="PR00082">
    <property type="entry name" value="GLFDHDRGNASE"/>
</dbReference>
<organism evidence="7 8">
    <name type="scientific">Sutcliffiella tianshenii</name>
    <dbReference type="NCBI Taxonomy" id="1463404"/>
    <lineage>
        <taxon>Bacteria</taxon>
        <taxon>Bacillati</taxon>
        <taxon>Bacillota</taxon>
        <taxon>Bacilli</taxon>
        <taxon>Bacillales</taxon>
        <taxon>Bacillaceae</taxon>
        <taxon>Sutcliffiella</taxon>
    </lineage>
</organism>
<evidence type="ECO:0000256" key="5">
    <source>
        <dbReference type="RuleBase" id="RU004417"/>
    </source>
</evidence>
<dbReference type="EMBL" id="JAFBED010000001">
    <property type="protein sequence ID" value="MBM7618469.1"/>
    <property type="molecule type" value="Genomic_DNA"/>
</dbReference>
<evidence type="ECO:0000256" key="4">
    <source>
        <dbReference type="PIRNR" id="PIRNR000185"/>
    </source>
</evidence>
<dbReference type="GO" id="GO:0004353">
    <property type="term" value="F:glutamate dehydrogenase [NAD(P)+] activity"/>
    <property type="evidence" value="ECO:0007669"/>
    <property type="project" value="UniProtKB-EC"/>
</dbReference>
<dbReference type="PANTHER" id="PTHR11606:SF13">
    <property type="entry name" value="GLUTAMATE DEHYDROGENASE 1, MITOCHONDRIAL"/>
    <property type="match status" value="1"/>
</dbReference>
<keyword evidence="3 4" id="KW-0560">Oxidoreductase</keyword>